<dbReference type="Proteomes" id="UP000053681">
    <property type="component" value="Unassembled WGS sequence"/>
</dbReference>
<dbReference type="EMBL" id="LNQP01000023">
    <property type="protein sequence ID" value="KSU88439.1"/>
    <property type="molecule type" value="Genomic_DNA"/>
</dbReference>
<dbReference type="Pfam" id="PF00176">
    <property type="entry name" value="SNF2-rel_dom"/>
    <property type="match status" value="1"/>
</dbReference>
<reference evidence="7 8" key="1">
    <citation type="submission" date="2015-11" db="EMBL/GenBank/DDBJ databases">
        <title>Bacillus caseinolyticus sp nov.</title>
        <authorList>
            <person name="Dastager S.G."/>
            <person name="Mawlankar R."/>
        </authorList>
    </citation>
    <scope>NUCLEOTIDE SEQUENCE [LARGE SCALE GENOMIC DNA]</scope>
    <source>
        <strain evidence="7 8">SGD-V-76</strain>
    </source>
</reference>
<dbReference type="InterPro" id="IPR057342">
    <property type="entry name" value="DEXDc_RapA"/>
</dbReference>
<dbReference type="InterPro" id="IPR049730">
    <property type="entry name" value="SNF2/RAD54-like_C"/>
</dbReference>
<dbReference type="InterPro" id="IPR001650">
    <property type="entry name" value="Helicase_C-like"/>
</dbReference>
<protein>
    <submittedName>
        <fullName evidence="7">ATP-dependent helicase</fullName>
    </submittedName>
</protein>
<comment type="caution">
    <text evidence="7">The sequence shown here is derived from an EMBL/GenBank/DDBJ whole genome shotgun (WGS) entry which is preliminary data.</text>
</comment>
<dbReference type="InterPro" id="IPR027417">
    <property type="entry name" value="P-loop_NTPase"/>
</dbReference>
<dbReference type="GO" id="GO:0005524">
    <property type="term" value="F:ATP binding"/>
    <property type="evidence" value="ECO:0007669"/>
    <property type="project" value="UniProtKB-KW"/>
</dbReference>
<accession>A0A0V8JN43</accession>
<evidence type="ECO:0000256" key="2">
    <source>
        <dbReference type="ARBA" id="ARBA00022801"/>
    </source>
</evidence>
<evidence type="ECO:0000259" key="5">
    <source>
        <dbReference type="PROSITE" id="PS51192"/>
    </source>
</evidence>
<organism evidence="7 8">
    <name type="scientific">Priestia veravalensis</name>
    <dbReference type="NCBI Taxonomy" id="1414648"/>
    <lineage>
        <taxon>Bacteria</taxon>
        <taxon>Bacillati</taxon>
        <taxon>Bacillota</taxon>
        <taxon>Bacilli</taxon>
        <taxon>Bacillales</taxon>
        <taxon>Bacillaceae</taxon>
        <taxon>Priestia</taxon>
    </lineage>
</organism>
<keyword evidence="2" id="KW-0378">Hydrolase</keyword>
<evidence type="ECO:0000256" key="4">
    <source>
        <dbReference type="ARBA" id="ARBA00022840"/>
    </source>
</evidence>
<dbReference type="SUPFAM" id="SSF52540">
    <property type="entry name" value="P-loop containing nucleoside triphosphate hydrolases"/>
    <property type="match status" value="2"/>
</dbReference>
<dbReference type="PROSITE" id="PS51192">
    <property type="entry name" value="HELICASE_ATP_BIND_1"/>
    <property type="match status" value="1"/>
</dbReference>
<dbReference type="GO" id="GO:0016787">
    <property type="term" value="F:hydrolase activity"/>
    <property type="evidence" value="ECO:0007669"/>
    <property type="project" value="UniProtKB-KW"/>
</dbReference>
<dbReference type="InterPro" id="IPR014001">
    <property type="entry name" value="Helicase_ATP-bd"/>
</dbReference>
<sequence length="558" mass="64953">MNISMKKDEAWESTFLNKLEQDGSWSDWEMYKLAYEIEEQTLITEFEGLQAPRHLTDLTPHPHQLEVAKKVVEEMNGKAILADEVGLGKTIEAGLILKEYMIRGLVKKALILVPASLVSQWAMELNHKFFIPAVPQKKTYVWEQCDVVVSSIDTAKRSPHREIVLEQDYDLIIIDEAHKLKNNKTKNYEFVQSLKKKFCLLLTATPIQNRVEEIFNLVSLLKPGHLGNKDYFADLFSAKKRSVQNDEYLKELVNKVMIRNRRQDTGIEWTKRIVQTVPVEFSSEERELYDQITSFKQHSNLPSSSFAILTLQREACSSREAVFMTLKSMLERQEDENSEKATQMLKPLLEKVQTVPQNAKAEKVIELIQQINDKVIIFTEYRATQLYLQWYLKQHGITSVPFRGGFKRGKKDWMKQLFESHAQVFIATEAGGEGINLQFCHHIINYDLPWNPMRLEQRIGRVHRLGQQHDVHIYNLAIENTVEEHILKLLYEKINLFERVVGELDEILTKLEIDNIEDHIQDILLHSRSEGEMKIKMNNLTSIIEYHEDEEGEQHAAN</sequence>
<keyword evidence="4" id="KW-0067">ATP-binding</keyword>
<feature type="domain" description="Helicase ATP-binding" evidence="5">
    <location>
        <begin position="70"/>
        <end position="224"/>
    </location>
</feature>
<evidence type="ECO:0000256" key="3">
    <source>
        <dbReference type="ARBA" id="ARBA00022806"/>
    </source>
</evidence>
<dbReference type="Gene3D" id="3.40.50.10810">
    <property type="entry name" value="Tandem AAA-ATPase domain"/>
    <property type="match status" value="1"/>
</dbReference>
<dbReference type="RefSeq" id="WP_025911546.1">
    <property type="nucleotide sequence ID" value="NZ_KQ758639.1"/>
</dbReference>
<dbReference type="Gene3D" id="3.40.50.300">
    <property type="entry name" value="P-loop containing nucleotide triphosphate hydrolases"/>
    <property type="match status" value="1"/>
</dbReference>
<dbReference type="AlphaFoldDB" id="A0A0V8JN43"/>
<dbReference type="Pfam" id="PF00271">
    <property type="entry name" value="Helicase_C"/>
    <property type="match status" value="1"/>
</dbReference>
<dbReference type="GO" id="GO:0004386">
    <property type="term" value="F:helicase activity"/>
    <property type="evidence" value="ECO:0007669"/>
    <property type="project" value="UniProtKB-KW"/>
</dbReference>
<proteinExistence type="predicted"/>
<evidence type="ECO:0000313" key="7">
    <source>
        <dbReference type="EMBL" id="KSU88439.1"/>
    </source>
</evidence>
<keyword evidence="3 7" id="KW-0347">Helicase</keyword>
<gene>
    <name evidence="7" type="ORF">AS180_07620</name>
</gene>
<keyword evidence="8" id="KW-1185">Reference proteome</keyword>
<evidence type="ECO:0000313" key="8">
    <source>
        <dbReference type="Proteomes" id="UP000053681"/>
    </source>
</evidence>
<dbReference type="SMART" id="SM00487">
    <property type="entry name" value="DEXDc"/>
    <property type="match status" value="1"/>
</dbReference>
<dbReference type="PANTHER" id="PTHR10799">
    <property type="entry name" value="SNF2/RAD54 HELICASE FAMILY"/>
    <property type="match status" value="1"/>
</dbReference>
<dbReference type="InterPro" id="IPR000330">
    <property type="entry name" value="SNF2_N"/>
</dbReference>
<evidence type="ECO:0000259" key="6">
    <source>
        <dbReference type="PROSITE" id="PS51194"/>
    </source>
</evidence>
<feature type="domain" description="Helicase C-terminal" evidence="6">
    <location>
        <begin position="363"/>
        <end position="524"/>
    </location>
</feature>
<dbReference type="InterPro" id="IPR038718">
    <property type="entry name" value="SNF2-like_sf"/>
</dbReference>
<keyword evidence="1" id="KW-0547">Nucleotide-binding</keyword>
<dbReference type="CDD" id="cd18011">
    <property type="entry name" value="DEXDc_RapA"/>
    <property type="match status" value="1"/>
</dbReference>
<dbReference type="PROSITE" id="PS51194">
    <property type="entry name" value="HELICASE_CTER"/>
    <property type="match status" value="1"/>
</dbReference>
<name>A0A0V8JN43_9BACI</name>
<dbReference type="CDD" id="cd18793">
    <property type="entry name" value="SF2_C_SNF"/>
    <property type="match status" value="1"/>
</dbReference>
<evidence type="ECO:0000256" key="1">
    <source>
        <dbReference type="ARBA" id="ARBA00022741"/>
    </source>
</evidence>
<dbReference type="SMART" id="SM00490">
    <property type="entry name" value="HELICc"/>
    <property type="match status" value="1"/>
</dbReference>